<name>A0A5B7B8L8_DAVIN</name>
<accession>A0A5B7B8L8</accession>
<dbReference type="Pfam" id="PF01190">
    <property type="entry name" value="Pollen_Ole_e_1"/>
    <property type="match status" value="1"/>
</dbReference>
<gene>
    <name evidence="4" type="ORF">Din_034603</name>
</gene>
<reference evidence="4" key="1">
    <citation type="submission" date="2019-08" db="EMBL/GenBank/DDBJ databases">
        <title>Reference gene set and small RNA set construction with multiple tissues from Davidia involucrata Baill.</title>
        <authorList>
            <person name="Yang H."/>
            <person name="Zhou C."/>
            <person name="Li G."/>
            <person name="Wang J."/>
            <person name="Gao P."/>
            <person name="Wang M."/>
            <person name="Wang R."/>
            <person name="Zhao Y."/>
        </authorList>
    </citation>
    <scope>NUCLEOTIDE SEQUENCE</scope>
    <source>
        <tissue evidence="4">Mixed with DoveR01_LX</tissue>
    </source>
</reference>
<evidence type="ECO:0000313" key="4">
    <source>
        <dbReference type="EMBL" id="MPA65162.1"/>
    </source>
</evidence>
<proteinExistence type="inferred from homology"/>
<sequence>MAKSNVALIASALCILALAGFAQCRLQFAQQFSVEGRIYCDTCRLQFVTRISNYISGATVRLECRDRQDGGNVTYTTEGLTGADGQYSLPVPGDHEGEICEVIAVSSPDAECNEPTLERARISLAMNSGIASENRYANYLGFLRTETLPECAEVIQELTLV</sequence>
<dbReference type="PANTHER" id="PTHR31614">
    <property type="entry name" value="PROTEIN DOWNSTREAM OF FLC-RELATED"/>
    <property type="match status" value="1"/>
</dbReference>
<feature type="chain" id="PRO_5022801076" evidence="3">
    <location>
        <begin position="25"/>
        <end position="161"/>
    </location>
</feature>
<evidence type="ECO:0000256" key="1">
    <source>
        <dbReference type="ARBA" id="ARBA00010049"/>
    </source>
</evidence>
<keyword evidence="3" id="KW-0732">Signal</keyword>
<dbReference type="EMBL" id="GHES01034603">
    <property type="protein sequence ID" value="MPA65162.1"/>
    <property type="molecule type" value="Transcribed_RNA"/>
</dbReference>
<protein>
    <submittedName>
        <fullName evidence="4">Putative Pollen Ole e 1 allergen and extensin family protein</fullName>
    </submittedName>
</protein>
<comment type="similarity">
    <text evidence="1">Belongs to the Ole e I family.</text>
</comment>
<evidence type="ECO:0000256" key="3">
    <source>
        <dbReference type="SAM" id="SignalP"/>
    </source>
</evidence>
<dbReference type="PANTHER" id="PTHR31614:SF2">
    <property type="entry name" value="F28N24.16 PROTEIN"/>
    <property type="match status" value="1"/>
</dbReference>
<dbReference type="InterPro" id="IPR006041">
    <property type="entry name" value="Pollen_Ole_e1_allergen"/>
</dbReference>
<organism evidence="4">
    <name type="scientific">Davidia involucrata</name>
    <name type="common">Dove tree</name>
    <dbReference type="NCBI Taxonomy" id="16924"/>
    <lineage>
        <taxon>Eukaryota</taxon>
        <taxon>Viridiplantae</taxon>
        <taxon>Streptophyta</taxon>
        <taxon>Embryophyta</taxon>
        <taxon>Tracheophyta</taxon>
        <taxon>Spermatophyta</taxon>
        <taxon>Magnoliopsida</taxon>
        <taxon>eudicotyledons</taxon>
        <taxon>Gunneridae</taxon>
        <taxon>Pentapetalae</taxon>
        <taxon>asterids</taxon>
        <taxon>Cornales</taxon>
        <taxon>Nyssaceae</taxon>
        <taxon>Davidia</taxon>
    </lineage>
</organism>
<dbReference type="AlphaFoldDB" id="A0A5B7B8L8"/>
<feature type="signal peptide" evidence="3">
    <location>
        <begin position="1"/>
        <end position="24"/>
    </location>
</feature>
<evidence type="ECO:0000256" key="2">
    <source>
        <dbReference type="ARBA" id="ARBA00023157"/>
    </source>
</evidence>
<keyword evidence="2" id="KW-1015">Disulfide bond</keyword>